<reference evidence="2 3" key="1">
    <citation type="journal article" date="2014" name="PLoS Genet.">
        <title>Phylogenetically driven sequencing of extremely halophilic archaea reveals strategies for static and dynamic osmo-response.</title>
        <authorList>
            <person name="Becker E.A."/>
            <person name="Seitzer P.M."/>
            <person name="Tritt A."/>
            <person name="Larsen D."/>
            <person name="Krusor M."/>
            <person name="Yao A.I."/>
            <person name="Wu D."/>
            <person name="Madern D."/>
            <person name="Eisen J.A."/>
            <person name="Darling A.E."/>
            <person name="Facciotti M.T."/>
        </authorList>
    </citation>
    <scope>NUCLEOTIDE SEQUENCE [LARGE SCALE GENOMIC DNA]</scope>
    <source>
        <strain evidence="2 3">JCM 13891</strain>
    </source>
</reference>
<feature type="transmembrane region" description="Helical" evidence="1">
    <location>
        <begin position="143"/>
        <end position="164"/>
    </location>
</feature>
<accession>M0C939</accession>
<comment type="caution">
    <text evidence="2">The sequence shown here is derived from an EMBL/GenBank/DDBJ whole genome shotgun (WGS) entry which is preliminary data.</text>
</comment>
<proteinExistence type="predicted"/>
<dbReference type="AlphaFoldDB" id="M0C939"/>
<keyword evidence="1" id="KW-0472">Membrane</keyword>
<protein>
    <submittedName>
        <fullName evidence="2">Peptidase S8/S53 subtilisin kexin sedolisin</fullName>
    </submittedName>
</protein>
<feature type="non-terminal residue" evidence="2">
    <location>
        <position position="1"/>
    </location>
</feature>
<dbReference type="eggNOG" id="arCOG02486">
    <property type="taxonomic scope" value="Archaea"/>
</dbReference>
<organism evidence="2 3">
    <name type="scientific">Haloterrigena salina JCM 13891</name>
    <dbReference type="NCBI Taxonomy" id="1227488"/>
    <lineage>
        <taxon>Archaea</taxon>
        <taxon>Methanobacteriati</taxon>
        <taxon>Methanobacteriota</taxon>
        <taxon>Stenosarchaea group</taxon>
        <taxon>Halobacteria</taxon>
        <taxon>Halobacteriales</taxon>
        <taxon>Natrialbaceae</taxon>
        <taxon>Haloterrigena</taxon>
    </lineage>
</organism>
<evidence type="ECO:0000256" key="1">
    <source>
        <dbReference type="SAM" id="Phobius"/>
    </source>
</evidence>
<sequence length="168" mass="16914">GTHEGNGEYVLEHVPGGDEYAINVTAAGYVNDARTVSVGTNGTASDRAVLEGDATLLVTAVDESDEPIDDATVTIERSDGVSFTVAEESNAQGTIETTVPGSDAVYTVTVDVQGYVSETLSTDSISSGATETVTVTLAADDSVPGFGVSVAAVALLATLAASVVRGRA</sequence>
<keyword evidence="1" id="KW-1133">Transmembrane helix</keyword>
<dbReference type="Gene3D" id="2.60.40.1120">
    <property type="entry name" value="Carboxypeptidase-like, regulatory domain"/>
    <property type="match status" value="1"/>
</dbReference>
<dbReference type="PATRIC" id="fig|1227488.3.peg.1418"/>
<keyword evidence="1" id="KW-0812">Transmembrane</keyword>
<evidence type="ECO:0000313" key="2">
    <source>
        <dbReference type="EMBL" id="ELZ19750.1"/>
    </source>
</evidence>
<gene>
    <name evidence="2" type="ORF">C477_07223</name>
</gene>
<keyword evidence="3" id="KW-1185">Reference proteome</keyword>
<evidence type="ECO:0000313" key="3">
    <source>
        <dbReference type="Proteomes" id="UP000011657"/>
    </source>
</evidence>
<name>M0C939_9EURY</name>
<dbReference type="Proteomes" id="UP000011657">
    <property type="component" value="Unassembled WGS sequence"/>
</dbReference>
<dbReference type="EMBL" id="AOIS01000028">
    <property type="protein sequence ID" value="ELZ19750.1"/>
    <property type="molecule type" value="Genomic_DNA"/>
</dbReference>